<dbReference type="HAMAP" id="MF_00299">
    <property type="entry name" value="KptA"/>
    <property type="match status" value="1"/>
</dbReference>
<dbReference type="Pfam" id="PF01885">
    <property type="entry name" value="PTS_2-RNA"/>
    <property type="match status" value="1"/>
</dbReference>
<dbReference type="AlphaFoldDB" id="A0A2W7CBD4"/>
<comment type="caution">
    <text evidence="6">The sequence shown here is derived from an EMBL/GenBank/DDBJ whole genome shotgun (WGS) entry which is preliminary data.</text>
</comment>
<evidence type="ECO:0000313" key="6">
    <source>
        <dbReference type="EMBL" id="PZV40274.1"/>
    </source>
</evidence>
<dbReference type="GO" id="GO:0003950">
    <property type="term" value="F:NAD+ poly-ADP-ribosyltransferase activity"/>
    <property type="evidence" value="ECO:0007669"/>
    <property type="project" value="InterPro"/>
</dbReference>
<evidence type="ECO:0000256" key="4">
    <source>
        <dbReference type="ARBA" id="ARBA00025212"/>
    </source>
</evidence>
<reference evidence="7" key="1">
    <citation type="submission" date="2017-03" db="EMBL/GenBank/DDBJ databases">
        <authorList>
            <person name="Safronova V.I."/>
            <person name="Sazanova A.L."/>
            <person name="Chirak E.R."/>
        </authorList>
    </citation>
    <scope>NUCLEOTIDE SEQUENCE [LARGE SCALE GENOMIC DNA]</scope>
    <source>
        <strain evidence="7">Ach-343</strain>
    </source>
</reference>
<evidence type="ECO:0000256" key="5">
    <source>
        <dbReference type="HAMAP-Rule" id="MF_00299"/>
    </source>
</evidence>
<dbReference type="InterPro" id="IPR002745">
    <property type="entry name" value="Ptrans_KptA/Tpt1"/>
</dbReference>
<dbReference type="InterPro" id="IPR022928">
    <property type="entry name" value="RNA_2'-PTrans_KptA"/>
</dbReference>
<sequence length="183" mass="20196">MPNDTQISKFMSLVLRHAPHEAGLSLDENGWADFDALCAVIQSKFGASVADIASIVEENPKKRFAIDGNRIRAVQGHSVDVDLGLSPSVPPVTLYHGTKEEFLPSILREGLTSQSRQHVHLSKDVETALIVARRRHGKSVILQVDSATMTKDGASFFLSDNGVWLTNHVSPRYLVQMLERELP</sequence>
<evidence type="ECO:0000313" key="7">
    <source>
        <dbReference type="Proteomes" id="UP000248616"/>
    </source>
</evidence>
<dbReference type="PANTHER" id="PTHR12684">
    <property type="entry name" value="PUTATIVE PHOSPHOTRANSFERASE"/>
    <property type="match status" value="1"/>
</dbReference>
<dbReference type="Proteomes" id="UP000248616">
    <property type="component" value="Unassembled WGS sequence"/>
</dbReference>
<dbReference type="SUPFAM" id="SSF56399">
    <property type="entry name" value="ADP-ribosylation"/>
    <property type="match status" value="1"/>
</dbReference>
<gene>
    <name evidence="5" type="primary">kptA</name>
    <name evidence="6" type="ORF">B5V02_01625</name>
</gene>
<evidence type="ECO:0000256" key="1">
    <source>
        <dbReference type="ARBA" id="ARBA00009836"/>
    </source>
</evidence>
<comment type="function">
    <text evidence="4 5">Removes the 2'-phosphate from RNA via an intermediate in which the phosphate is ADP-ribosylated by NAD followed by a presumed transesterification to release the RNA and generate ADP-ribose 1''-2''-cyclic phosphate (APPR&gt;P). May function as an ADP-ribosylase.</text>
</comment>
<evidence type="ECO:0000256" key="3">
    <source>
        <dbReference type="ARBA" id="ARBA00023027"/>
    </source>
</evidence>
<dbReference type="GO" id="GO:0006388">
    <property type="term" value="P:tRNA splicing, via endonucleolytic cleavage and ligation"/>
    <property type="evidence" value="ECO:0007669"/>
    <property type="project" value="UniProtKB-UniRule"/>
</dbReference>
<dbReference type="InterPro" id="IPR042080">
    <property type="entry name" value="RNA_2'-PTrans_N"/>
</dbReference>
<evidence type="ECO:0000256" key="2">
    <source>
        <dbReference type="ARBA" id="ARBA00022679"/>
    </source>
</evidence>
<dbReference type="Gene3D" id="3.20.170.30">
    <property type="match status" value="1"/>
</dbReference>
<dbReference type="EC" id="2.7.1.-" evidence="5"/>
<keyword evidence="3 5" id="KW-0520">NAD</keyword>
<dbReference type="PANTHER" id="PTHR12684:SF2">
    <property type="entry name" value="TRNA 2'-PHOSPHOTRANSFERASE 1"/>
    <property type="match status" value="1"/>
</dbReference>
<dbReference type="GO" id="GO:0000215">
    <property type="term" value="F:tRNA 2'-phosphotransferase activity"/>
    <property type="evidence" value="ECO:0007669"/>
    <property type="project" value="TreeGrafter"/>
</dbReference>
<dbReference type="EMBL" id="MZXV01000010">
    <property type="protein sequence ID" value="PZV40274.1"/>
    <property type="molecule type" value="Genomic_DNA"/>
</dbReference>
<keyword evidence="7" id="KW-1185">Reference proteome</keyword>
<dbReference type="RefSeq" id="WP_111542510.1">
    <property type="nucleotide sequence ID" value="NZ_JBHLYT010000010.1"/>
</dbReference>
<dbReference type="Gene3D" id="1.10.10.970">
    <property type="entry name" value="RNA 2'-phosphotransferase, Tpt1/KptA family, N-terminal domain"/>
    <property type="match status" value="1"/>
</dbReference>
<proteinExistence type="inferred from homology"/>
<protein>
    <recommendedName>
        <fullName evidence="5">Probable RNA 2'-phosphotransferase</fullName>
        <ecNumber evidence="5">2.7.1.-</ecNumber>
    </recommendedName>
</protein>
<comment type="similarity">
    <text evidence="1 5">Belongs to the KptA/TPT1 family.</text>
</comment>
<accession>A0A2W7CBD4</accession>
<keyword evidence="2 5" id="KW-0808">Transferase</keyword>
<dbReference type="InterPro" id="IPR042081">
    <property type="entry name" value="RNA_2'-PTrans_C"/>
</dbReference>
<name>A0A2W7CBD4_9HYPH</name>
<dbReference type="OrthoDB" id="4537997at2"/>
<organism evidence="6 7">
    <name type="scientific">Mesorhizobium kowhaii</name>
    <dbReference type="NCBI Taxonomy" id="1300272"/>
    <lineage>
        <taxon>Bacteria</taxon>
        <taxon>Pseudomonadati</taxon>
        <taxon>Pseudomonadota</taxon>
        <taxon>Alphaproteobacteria</taxon>
        <taxon>Hyphomicrobiales</taxon>
        <taxon>Phyllobacteriaceae</taxon>
        <taxon>Mesorhizobium</taxon>
    </lineage>
</organism>